<protein>
    <recommendedName>
        <fullName evidence="5">DUF3570 domain-containing protein</fullName>
    </recommendedName>
</protein>
<dbReference type="AlphaFoldDB" id="A0A177XYQ8"/>
<gene>
    <name evidence="3" type="ORF">APB76_15770</name>
</gene>
<dbReference type="InterPro" id="IPR021953">
    <property type="entry name" value="DUF3570"/>
</dbReference>
<reference evidence="3 4" key="1">
    <citation type="journal article" date="2016" name="Syst. Appl. Microbiol.">
        <title>Vibrio bivalvicida sp. nov., a novel larval pathogen for bivalve molluscs reared in a hatchery.</title>
        <authorList>
            <person name="Dubert J."/>
            <person name="Romalde J.L."/>
            <person name="Prado S."/>
            <person name="Barja J.L."/>
        </authorList>
    </citation>
    <scope>NUCLEOTIDE SEQUENCE [LARGE SCALE GENOMIC DNA]</scope>
    <source>
        <strain evidence="3 4">605</strain>
    </source>
</reference>
<dbReference type="InterPro" id="IPR018247">
    <property type="entry name" value="EF_Hand_1_Ca_BS"/>
</dbReference>
<dbReference type="EMBL" id="LLEI02000043">
    <property type="protein sequence ID" value="OAJ93415.1"/>
    <property type="molecule type" value="Genomic_DNA"/>
</dbReference>
<evidence type="ECO:0000256" key="1">
    <source>
        <dbReference type="SAM" id="MobiDB-lite"/>
    </source>
</evidence>
<feature type="region of interest" description="Disordered" evidence="1">
    <location>
        <begin position="71"/>
        <end position="100"/>
    </location>
</feature>
<accession>A0A177XYQ8</accession>
<dbReference type="Pfam" id="PF12094">
    <property type="entry name" value="DUF3570"/>
    <property type="match status" value="1"/>
</dbReference>
<keyword evidence="2" id="KW-0732">Signal</keyword>
<sequence length="407" mass="45362">MKKLPLTLLGAAAVANPALAEDHISQHYLNYEEYDGRVKAGDHVISFEKSIGLDWTINAEIGYDSVSGASPSWGPTTPVSGPSDAANRAQATKSAQGKTDEVIRRGYDPHASGYQVQKYELEDTRKSIAASVTYRDELRNEWTIGQNFSREEDYESLGVNGKALIFADSQKNRSYSVGVSMLFDKTLAFQKFANNTNAQDWENIFTGSVEAGLSQVFSPSYYMVFTGYAGYRQGYLSNHYLTVLREVDINDDGQIGSDEVFLGQDSRPDQRLSGGVNIQAFWALTDSITIRPRYKWFQDDWGVQSHQVGGKLSWKLTNWFTLAPGYFWYTQDGADFFRDPNSADKTFAATGYATSDLRLGDYTANAYELGGSFKIYKGLSVNLLGAYYEQSNGFKAKWWAIGASYAF</sequence>
<evidence type="ECO:0008006" key="5">
    <source>
        <dbReference type="Google" id="ProtNLM"/>
    </source>
</evidence>
<evidence type="ECO:0000313" key="4">
    <source>
        <dbReference type="Proteomes" id="UP000078406"/>
    </source>
</evidence>
<feature type="compositionally biased region" description="Polar residues" evidence="1">
    <location>
        <begin position="71"/>
        <end position="80"/>
    </location>
</feature>
<name>A0A177XYQ8_9VIBR</name>
<proteinExistence type="predicted"/>
<feature type="signal peptide" evidence="2">
    <location>
        <begin position="1"/>
        <end position="20"/>
    </location>
</feature>
<organism evidence="3 4">
    <name type="scientific">Vibrio bivalvicida</name>
    <dbReference type="NCBI Taxonomy" id="1276888"/>
    <lineage>
        <taxon>Bacteria</taxon>
        <taxon>Pseudomonadati</taxon>
        <taxon>Pseudomonadota</taxon>
        <taxon>Gammaproteobacteria</taxon>
        <taxon>Vibrionales</taxon>
        <taxon>Vibrionaceae</taxon>
        <taxon>Vibrio</taxon>
        <taxon>Vibrio oreintalis group</taxon>
    </lineage>
</organism>
<evidence type="ECO:0000256" key="2">
    <source>
        <dbReference type="SAM" id="SignalP"/>
    </source>
</evidence>
<dbReference type="RefSeq" id="WP_054961886.1">
    <property type="nucleotide sequence ID" value="NZ_LLEI02000043.1"/>
</dbReference>
<feature type="chain" id="PRO_5008079295" description="DUF3570 domain-containing protein" evidence="2">
    <location>
        <begin position="21"/>
        <end position="407"/>
    </location>
</feature>
<evidence type="ECO:0000313" key="3">
    <source>
        <dbReference type="EMBL" id="OAJ93415.1"/>
    </source>
</evidence>
<dbReference type="Proteomes" id="UP000078406">
    <property type="component" value="Unassembled WGS sequence"/>
</dbReference>
<dbReference type="PROSITE" id="PS00018">
    <property type="entry name" value="EF_HAND_1"/>
    <property type="match status" value="1"/>
</dbReference>
<comment type="caution">
    <text evidence="3">The sequence shown here is derived from an EMBL/GenBank/DDBJ whole genome shotgun (WGS) entry which is preliminary data.</text>
</comment>